<keyword evidence="2" id="KW-1185">Reference proteome</keyword>
<evidence type="ECO:0008006" key="3">
    <source>
        <dbReference type="Google" id="ProtNLM"/>
    </source>
</evidence>
<protein>
    <recommendedName>
        <fullName evidence="3">DUF1292 domain-containing protein</fullName>
    </recommendedName>
</protein>
<organism evidence="1 2">
    <name type="scientific">Ornithinibacillus xuwenensis</name>
    <dbReference type="NCBI Taxonomy" id="3144668"/>
    <lineage>
        <taxon>Bacteria</taxon>
        <taxon>Bacillati</taxon>
        <taxon>Bacillota</taxon>
        <taxon>Bacilli</taxon>
        <taxon>Bacillales</taxon>
        <taxon>Bacillaceae</taxon>
        <taxon>Ornithinibacillus</taxon>
    </lineage>
</organism>
<sequence length="84" mass="10000">MKNTKGYEEGTYELKEDKLVLLFENENENLEIVFTVEESDKDSSKYSAVISDVSYEMTDTDKISHFQHLFFQLDKKMPYEFIKK</sequence>
<reference evidence="1 2" key="1">
    <citation type="submission" date="2024-05" db="EMBL/GenBank/DDBJ databases">
        <authorList>
            <person name="Haq I."/>
            <person name="Ullah Z."/>
            <person name="Ahmad R."/>
            <person name="Li M."/>
            <person name="Tong Y."/>
        </authorList>
    </citation>
    <scope>NUCLEOTIDE SEQUENCE [LARGE SCALE GENOMIC DNA]</scope>
    <source>
        <strain evidence="1 2">16A2E</strain>
    </source>
</reference>
<gene>
    <name evidence="1" type="ORF">ABC228_03550</name>
</gene>
<accession>A0ABU9XDB4</accession>
<dbReference type="Proteomes" id="UP001444625">
    <property type="component" value="Unassembled WGS sequence"/>
</dbReference>
<proteinExistence type="predicted"/>
<dbReference type="RefSeq" id="WP_345823704.1">
    <property type="nucleotide sequence ID" value="NZ_JBDIML010000001.1"/>
</dbReference>
<dbReference type="EMBL" id="JBDIML010000001">
    <property type="protein sequence ID" value="MEN2766250.1"/>
    <property type="molecule type" value="Genomic_DNA"/>
</dbReference>
<comment type="caution">
    <text evidence="1">The sequence shown here is derived from an EMBL/GenBank/DDBJ whole genome shotgun (WGS) entry which is preliminary data.</text>
</comment>
<evidence type="ECO:0000313" key="1">
    <source>
        <dbReference type="EMBL" id="MEN2766250.1"/>
    </source>
</evidence>
<evidence type="ECO:0000313" key="2">
    <source>
        <dbReference type="Proteomes" id="UP001444625"/>
    </source>
</evidence>
<name>A0ABU9XDB4_9BACI</name>